<dbReference type="InterPro" id="IPR039794">
    <property type="entry name" value="Gtb1-like"/>
</dbReference>
<keyword evidence="7" id="KW-1133">Transmembrane helix</keyword>
<dbReference type="InterPro" id="IPR044865">
    <property type="entry name" value="MRH_dom"/>
</dbReference>
<name>A0A5B8MHZ5_9CHLO</name>
<dbReference type="Gene3D" id="2.40.128.620">
    <property type="match status" value="1"/>
</dbReference>
<dbReference type="OrthoDB" id="28322at2759"/>
<keyword evidence="5" id="KW-0175">Coiled coil</keyword>
<dbReference type="InterPro" id="IPR036607">
    <property type="entry name" value="PRKCSH"/>
</dbReference>
<dbReference type="PANTHER" id="PTHR12630:SF1">
    <property type="entry name" value="GLUCOSIDASE 2 SUBUNIT BETA"/>
    <property type="match status" value="1"/>
</dbReference>
<keyword evidence="4" id="KW-1015">Disulfide bond</keyword>
<feature type="compositionally biased region" description="Acidic residues" evidence="6">
    <location>
        <begin position="238"/>
        <end position="272"/>
    </location>
</feature>
<keyword evidence="7" id="KW-0812">Transmembrane</keyword>
<dbReference type="Pfam" id="PF13015">
    <property type="entry name" value="PRKCSH_1"/>
    <property type="match status" value="1"/>
</dbReference>
<evidence type="ECO:0000256" key="5">
    <source>
        <dbReference type="SAM" id="Coils"/>
    </source>
</evidence>
<feature type="compositionally biased region" description="Basic and acidic residues" evidence="6">
    <location>
        <begin position="282"/>
        <end position="315"/>
    </location>
</feature>
<feature type="compositionally biased region" description="Basic and acidic residues" evidence="6">
    <location>
        <begin position="227"/>
        <end position="237"/>
    </location>
</feature>
<dbReference type="EMBL" id="CP031035">
    <property type="protein sequence ID" value="QDZ19275.1"/>
    <property type="molecule type" value="Genomic_DNA"/>
</dbReference>
<organism evidence="9 10">
    <name type="scientific">Chloropicon primus</name>
    <dbReference type="NCBI Taxonomy" id="1764295"/>
    <lineage>
        <taxon>Eukaryota</taxon>
        <taxon>Viridiplantae</taxon>
        <taxon>Chlorophyta</taxon>
        <taxon>Chloropicophyceae</taxon>
        <taxon>Chloropicales</taxon>
        <taxon>Chloropicaceae</taxon>
        <taxon>Chloropicon</taxon>
    </lineage>
</organism>
<protein>
    <recommendedName>
        <fullName evidence="1">Glucosidase 2 subunit beta</fullName>
    </recommendedName>
</protein>
<dbReference type="GO" id="GO:0017177">
    <property type="term" value="C:glucosidase II complex"/>
    <property type="evidence" value="ECO:0007669"/>
    <property type="project" value="TreeGrafter"/>
</dbReference>
<feature type="transmembrane region" description="Helical" evidence="7">
    <location>
        <begin position="21"/>
        <end position="44"/>
    </location>
</feature>
<dbReference type="InterPro" id="IPR009011">
    <property type="entry name" value="Man6P_isomerase_rcpt-bd_dom_sf"/>
</dbReference>
<evidence type="ECO:0000313" key="9">
    <source>
        <dbReference type="EMBL" id="QDZ19275.1"/>
    </source>
</evidence>
<dbReference type="CDD" id="cd00112">
    <property type="entry name" value="LDLa"/>
    <property type="match status" value="1"/>
</dbReference>
<keyword evidence="7" id="KW-0472">Membrane</keyword>
<dbReference type="Gene3D" id="2.70.130.10">
    <property type="entry name" value="Mannose-6-phosphate receptor binding domain"/>
    <property type="match status" value="1"/>
</dbReference>
<dbReference type="InterPro" id="IPR028146">
    <property type="entry name" value="PRKCSH_N"/>
</dbReference>
<evidence type="ECO:0000256" key="2">
    <source>
        <dbReference type="ARBA" id="ARBA00022729"/>
    </source>
</evidence>
<dbReference type="Proteomes" id="UP000316726">
    <property type="component" value="Chromosome 2"/>
</dbReference>
<dbReference type="SUPFAM" id="SSF50911">
    <property type="entry name" value="Mannose 6-phosphate receptor domain"/>
    <property type="match status" value="1"/>
</dbReference>
<feature type="domain" description="MRH" evidence="8">
    <location>
        <begin position="423"/>
        <end position="514"/>
    </location>
</feature>
<evidence type="ECO:0000256" key="3">
    <source>
        <dbReference type="ARBA" id="ARBA00022824"/>
    </source>
</evidence>
<evidence type="ECO:0000313" key="10">
    <source>
        <dbReference type="Proteomes" id="UP000316726"/>
    </source>
</evidence>
<accession>A0A5B8MHZ5</accession>
<dbReference type="AlphaFoldDB" id="A0A5B8MHZ5"/>
<dbReference type="STRING" id="1764295.A0A5B8MHZ5"/>
<sequence length="536" mass="59509">MSSRKRNGRSGSGLGWIEGGRGGLPAAVVAASVLAVIAALAGVAEGEGTTPGVTRGIAPAERKRYKEAVLGNTFTCFDGSKVVKASALNDDYCDCKDGSDEPGTSACANGSFYCQNLHHKPKTLSSMFVDDGVCDCCDGSDERGGGCENTCAEEGSELRKELQKEIRAMEQGLKEKTAMMSRTTVDKEETAKKVALVEKKINATSILVEKLETKIKVLNEALLEEEEKKRAQEKEGELIGEEGEDYDEEEEEDKEYEEEEEYEEDEETETDEDVGRKIASRWTRDPDAAQKDGSGGEDRASEPETEGSEPKKPESWDEEEDGPWEAPAKANDAEDDFDYDTFQKETETIESDSGKGDNSFLSIFKKGVDIVKSVFEKSEFDKVQSELNKQTDELKKMKAELKKMKDLIQLDFGENNKFLNFYGQCFKKVIEKYTYEVCPFGTAKQDHTSLGTYQGLSEDQKTFVFSNGAKCWNGPHRSIRVNLLCGTKNEITKVGEPSVCEYSADFTTPVACEEGELEAKRRDYKFLTEGKFHDEL</sequence>
<dbReference type="GO" id="GO:0006491">
    <property type="term" value="P:N-glycan processing"/>
    <property type="evidence" value="ECO:0007669"/>
    <property type="project" value="TreeGrafter"/>
</dbReference>
<dbReference type="PANTHER" id="PTHR12630">
    <property type="entry name" value="N-LINKED OLIGOSACCHARIDE PROCESSING"/>
    <property type="match status" value="1"/>
</dbReference>
<dbReference type="Pfam" id="PF12999">
    <property type="entry name" value="PRKCSH-like"/>
    <property type="match status" value="1"/>
</dbReference>
<evidence type="ECO:0000256" key="1">
    <source>
        <dbReference type="ARBA" id="ARBA00022387"/>
    </source>
</evidence>
<proteinExistence type="predicted"/>
<dbReference type="InterPro" id="IPR002172">
    <property type="entry name" value="LDrepeatLR_classA_rpt"/>
</dbReference>
<reference evidence="9 10" key="1">
    <citation type="submission" date="2018-07" db="EMBL/GenBank/DDBJ databases">
        <title>The complete nuclear genome of the prasinophyte Chloropicon primus (CCMP1205).</title>
        <authorList>
            <person name="Pombert J.-F."/>
            <person name="Otis C."/>
            <person name="Turmel M."/>
            <person name="Lemieux C."/>
        </authorList>
    </citation>
    <scope>NUCLEOTIDE SEQUENCE [LARGE SCALE GENOMIC DNA]</scope>
    <source>
        <strain evidence="9 10">CCMP1205</strain>
    </source>
</reference>
<dbReference type="PROSITE" id="PS51914">
    <property type="entry name" value="MRH"/>
    <property type="match status" value="1"/>
</dbReference>
<evidence type="ECO:0000259" key="8">
    <source>
        <dbReference type="PROSITE" id="PS51914"/>
    </source>
</evidence>
<keyword evidence="2" id="KW-0732">Signal</keyword>
<evidence type="ECO:0000256" key="6">
    <source>
        <dbReference type="SAM" id="MobiDB-lite"/>
    </source>
</evidence>
<keyword evidence="10" id="KW-1185">Reference proteome</keyword>
<gene>
    <name evidence="9" type="ORF">A3770_02p17930</name>
</gene>
<feature type="region of interest" description="Disordered" evidence="6">
    <location>
        <begin position="227"/>
        <end position="336"/>
    </location>
</feature>
<evidence type="ECO:0000256" key="7">
    <source>
        <dbReference type="SAM" id="Phobius"/>
    </source>
</evidence>
<keyword evidence="3" id="KW-0256">Endoplasmic reticulum</keyword>
<evidence type="ECO:0000256" key="4">
    <source>
        <dbReference type="ARBA" id="ARBA00023157"/>
    </source>
</evidence>
<feature type="coiled-coil region" evidence="5">
    <location>
        <begin position="380"/>
        <end position="407"/>
    </location>
</feature>